<keyword evidence="3 7" id="KW-0694">RNA-binding</keyword>
<evidence type="ECO:0000256" key="1">
    <source>
        <dbReference type="ARBA" id="ARBA00007116"/>
    </source>
</evidence>
<keyword evidence="4 7" id="KW-0689">Ribosomal protein</keyword>
<comment type="similarity">
    <text evidence="1 7">Belongs to the universal ribosomal protein uL18 family.</text>
</comment>
<protein>
    <recommendedName>
        <fullName evidence="6 7">Large ribosomal subunit protein uL18</fullName>
    </recommendedName>
</protein>
<accession>A0A1G1ZQC8</accession>
<keyword evidence="2 7" id="KW-0699">rRNA-binding</keyword>
<dbReference type="SUPFAM" id="SSF53137">
    <property type="entry name" value="Translational machinery components"/>
    <property type="match status" value="1"/>
</dbReference>
<dbReference type="GO" id="GO:0006412">
    <property type="term" value="P:translation"/>
    <property type="evidence" value="ECO:0007669"/>
    <property type="project" value="UniProtKB-UniRule"/>
</dbReference>
<gene>
    <name evidence="7" type="primary">rplR</name>
    <name evidence="8" type="ORF">A3A16_01065</name>
</gene>
<evidence type="ECO:0000256" key="7">
    <source>
        <dbReference type="HAMAP-Rule" id="MF_01337"/>
    </source>
</evidence>
<organism evidence="8 9">
    <name type="scientific">Candidatus Harrisonbacteria bacterium RIFCSPLOWO2_01_FULL_44_18</name>
    <dbReference type="NCBI Taxonomy" id="1798407"/>
    <lineage>
        <taxon>Bacteria</taxon>
        <taxon>Candidatus Harrisoniibacteriota</taxon>
    </lineage>
</organism>
<evidence type="ECO:0000313" key="8">
    <source>
        <dbReference type="EMBL" id="OGY65960.1"/>
    </source>
</evidence>
<evidence type="ECO:0000256" key="4">
    <source>
        <dbReference type="ARBA" id="ARBA00022980"/>
    </source>
</evidence>
<dbReference type="GO" id="GO:0008097">
    <property type="term" value="F:5S rRNA binding"/>
    <property type="evidence" value="ECO:0007669"/>
    <property type="project" value="TreeGrafter"/>
</dbReference>
<dbReference type="PANTHER" id="PTHR12899:SF3">
    <property type="entry name" value="LARGE RIBOSOMAL SUBUNIT PROTEIN UL18M"/>
    <property type="match status" value="1"/>
</dbReference>
<dbReference type="HAMAP" id="MF_01337_B">
    <property type="entry name" value="Ribosomal_uL18_B"/>
    <property type="match status" value="1"/>
</dbReference>
<dbReference type="AlphaFoldDB" id="A0A1G1ZQC8"/>
<name>A0A1G1ZQC8_9BACT</name>
<dbReference type="Proteomes" id="UP000177942">
    <property type="component" value="Unassembled WGS sequence"/>
</dbReference>
<evidence type="ECO:0000313" key="9">
    <source>
        <dbReference type="Proteomes" id="UP000177942"/>
    </source>
</evidence>
<dbReference type="Pfam" id="PF00861">
    <property type="entry name" value="Ribosomal_L18p"/>
    <property type="match status" value="1"/>
</dbReference>
<keyword evidence="5 7" id="KW-0687">Ribonucleoprotein</keyword>
<evidence type="ECO:0000256" key="3">
    <source>
        <dbReference type="ARBA" id="ARBA00022884"/>
    </source>
</evidence>
<proteinExistence type="inferred from homology"/>
<comment type="subunit">
    <text evidence="7">Part of the 50S ribosomal subunit; part of the 5S rRNA/L5/L18/L25 subcomplex. Contacts the 5S and 23S rRNAs.</text>
</comment>
<dbReference type="CDD" id="cd00432">
    <property type="entry name" value="Ribosomal_L18_L5e"/>
    <property type="match status" value="1"/>
</dbReference>
<evidence type="ECO:0000256" key="5">
    <source>
        <dbReference type="ARBA" id="ARBA00023274"/>
    </source>
</evidence>
<dbReference type="FunFam" id="3.30.420.100:FF:000001">
    <property type="entry name" value="50S ribosomal protein L18"/>
    <property type="match status" value="1"/>
</dbReference>
<reference evidence="8 9" key="1">
    <citation type="journal article" date="2016" name="Nat. Commun.">
        <title>Thousands of microbial genomes shed light on interconnected biogeochemical processes in an aquifer system.</title>
        <authorList>
            <person name="Anantharaman K."/>
            <person name="Brown C.T."/>
            <person name="Hug L.A."/>
            <person name="Sharon I."/>
            <person name="Castelle C.J."/>
            <person name="Probst A.J."/>
            <person name="Thomas B.C."/>
            <person name="Singh A."/>
            <person name="Wilkins M.J."/>
            <person name="Karaoz U."/>
            <person name="Brodie E.L."/>
            <person name="Williams K.H."/>
            <person name="Hubbard S.S."/>
            <person name="Banfield J.F."/>
        </authorList>
    </citation>
    <scope>NUCLEOTIDE SEQUENCE [LARGE SCALE GENOMIC DNA]</scope>
</reference>
<comment type="function">
    <text evidence="7">This is one of the proteins that bind and probably mediate the attachment of the 5S RNA into the large ribosomal subunit, where it forms part of the central protuberance.</text>
</comment>
<dbReference type="InterPro" id="IPR004389">
    <property type="entry name" value="Ribosomal_uL18_bac-type"/>
</dbReference>
<evidence type="ECO:0000256" key="6">
    <source>
        <dbReference type="ARBA" id="ARBA00035197"/>
    </source>
</evidence>
<dbReference type="InterPro" id="IPR057268">
    <property type="entry name" value="Ribosomal_L18"/>
</dbReference>
<dbReference type="NCBIfam" id="TIGR00060">
    <property type="entry name" value="L18_bact"/>
    <property type="match status" value="1"/>
</dbReference>
<dbReference type="EMBL" id="MHJJ01000005">
    <property type="protein sequence ID" value="OGY65960.1"/>
    <property type="molecule type" value="Genomic_DNA"/>
</dbReference>
<dbReference type="Gene3D" id="3.30.420.100">
    <property type="match status" value="1"/>
</dbReference>
<sequence>MEKITRERKISRKRRNRAKIFGTAEQPRLSVFRSNRFTYAQLIDDSKGNTLAAASTKELGGKKAKTEQARAVGEILAEKAKKLGIKKTVFNKGPYKYHGRVKAVAEGARKGGLNL</sequence>
<dbReference type="GO" id="GO:0022625">
    <property type="term" value="C:cytosolic large ribosomal subunit"/>
    <property type="evidence" value="ECO:0007669"/>
    <property type="project" value="TreeGrafter"/>
</dbReference>
<dbReference type="PANTHER" id="PTHR12899">
    <property type="entry name" value="39S RIBOSOMAL PROTEIN L18, MITOCHONDRIAL"/>
    <property type="match status" value="1"/>
</dbReference>
<dbReference type="GO" id="GO:0003735">
    <property type="term" value="F:structural constituent of ribosome"/>
    <property type="evidence" value="ECO:0007669"/>
    <property type="project" value="InterPro"/>
</dbReference>
<dbReference type="InterPro" id="IPR005484">
    <property type="entry name" value="Ribosomal_uL18_bac/plant/anim"/>
</dbReference>
<comment type="caution">
    <text evidence="8">The sequence shown here is derived from an EMBL/GenBank/DDBJ whole genome shotgun (WGS) entry which is preliminary data.</text>
</comment>
<evidence type="ECO:0000256" key="2">
    <source>
        <dbReference type="ARBA" id="ARBA00022730"/>
    </source>
</evidence>
<dbReference type="STRING" id="1798407.A3A16_01065"/>